<evidence type="ECO:0000313" key="1">
    <source>
        <dbReference type="EMBL" id="KAG1308049.1"/>
    </source>
</evidence>
<keyword evidence="2" id="KW-1185">Reference proteome</keyword>
<organism evidence="1 2">
    <name type="scientific">Rhizopus oryzae</name>
    <name type="common">Mucormycosis agent</name>
    <name type="synonym">Rhizopus arrhizus var. delemar</name>
    <dbReference type="NCBI Taxonomy" id="64495"/>
    <lineage>
        <taxon>Eukaryota</taxon>
        <taxon>Fungi</taxon>
        <taxon>Fungi incertae sedis</taxon>
        <taxon>Mucoromycota</taxon>
        <taxon>Mucoromycotina</taxon>
        <taxon>Mucoromycetes</taxon>
        <taxon>Mucorales</taxon>
        <taxon>Mucorineae</taxon>
        <taxon>Rhizopodaceae</taxon>
        <taxon>Rhizopus</taxon>
    </lineage>
</organism>
<comment type="caution">
    <text evidence="1">The sequence shown here is derived from an EMBL/GenBank/DDBJ whole genome shotgun (WGS) entry which is preliminary data.</text>
</comment>
<reference evidence="1" key="1">
    <citation type="journal article" date="2020" name="Microb. Genom.">
        <title>Genetic diversity of clinical and environmental Mucorales isolates obtained from an investigation of mucormycosis cases among solid organ transplant recipients.</title>
        <authorList>
            <person name="Nguyen M.H."/>
            <person name="Kaul D."/>
            <person name="Muto C."/>
            <person name="Cheng S.J."/>
            <person name="Richter R.A."/>
            <person name="Bruno V.M."/>
            <person name="Liu G."/>
            <person name="Beyhan S."/>
            <person name="Sundermann A.J."/>
            <person name="Mounaud S."/>
            <person name="Pasculle A.W."/>
            <person name="Nierman W.C."/>
            <person name="Driscoll E."/>
            <person name="Cumbie R."/>
            <person name="Clancy C.J."/>
            <person name="Dupont C.L."/>
        </authorList>
    </citation>
    <scope>NUCLEOTIDE SEQUENCE</scope>
    <source>
        <strain evidence="1">GL11</strain>
    </source>
</reference>
<dbReference type="AlphaFoldDB" id="A0A9P6X961"/>
<dbReference type="Proteomes" id="UP000716291">
    <property type="component" value="Unassembled WGS sequence"/>
</dbReference>
<gene>
    <name evidence="1" type="ORF">G6F64_006341</name>
</gene>
<sequence length="312" mass="34817">MATVSLHKDLRSSHCDHGQCLLLNCVEPYARLPLIDSHFERFKISRNQLPSSSLPGASNRYENVHITGVNNDNSNQLVIGTKTFNILATSTSRLAIDAIPLIGASSINGEIFQPLYNVDDYSQSRQVRSKFHDPSTYLYCRASNTTTNDLRLRPITIWTLTDTDTNNATVSAGKLALRLLQNIARYAWNEQGLDYVSVNSIQWNTDSKINSALCDICDLFKTSQHISILGNKDLNDHLTHLSDSMSLQSISTRFPNPSPYAKSIILLGFTINQSNKGTLSLGQLIPSICQSRFFILTSVELVNDFRKEGTYP</sequence>
<name>A0A9P6X961_RHIOR</name>
<proteinExistence type="predicted"/>
<evidence type="ECO:0000313" key="2">
    <source>
        <dbReference type="Proteomes" id="UP000716291"/>
    </source>
</evidence>
<dbReference type="EMBL" id="JAANQT010000840">
    <property type="protein sequence ID" value="KAG1308049.1"/>
    <property type="molecule type" value="Genomic_DNA"/>
</dbReference>
<protein>
    <submittedName>
        <fullName evidence="1">Uncharacterized protein</fullName>
    </submittedName>
</protein>
<accession>A0A9P6X961</accession>